<feature type="transmembrane region" description="Helical" evidence="6">
    <location>
        <begin position="273"/>
        <end position="293"/>
    </location>
</feature>
<evidence type="ECO:0000256" key="5">
    <source>
        <dbReference type="ARBA" id="ARBA00023136"/>
    </source>
</evidence>
<evidence type="ECO:0000256" key="1">
    <source>
        <dbReference type="ARBA" id="ARBA00004651"/>
    </source>
</evidence>
<dbReference type="Proteomes" id="UP001461341">
    <property type="component" value="Chromosome"/>
</dbReference>
<dbReference type="EMBL" id="CP121689">
    <property type="protein sequence ID" value="WZL75975.1"/>
    <property type="molecule type" value="Genomic_DNA"/>
</dbReference>
<organism evidence="7 8">
    <name type="scientific">Thermatribacter velox</name>
    <dbReference type="NCBI Taxonomy" id="3039681"/>
    <lineage>
        <taxon>Bacteria</taxon>
        <taxon>Pseudomonadati</taxon>
        <taxon>Atribacterota</taxon>
        <taxon>Atribacteria</taxon>
        <taxon>Atribacterales</taxon>
        <taxon>Thermatribacteraceae</taxon>
        <taxon>Thermatribacter</taxon>
    </lineage>
</organism>
<reference evidence="7 8" key="1">
    <citation type="submission" date="2023-03" db="EMBL/GenBank/DDBJ databases">
        <title>Novel Species.</title>
        <authorList>
            <person name="Ma S."/>
        </authorList>
    </citation>
    <scope>NUCLEOTIDE SEQUENCE [LARGE SCALE GENOMIC DNA]</scope>
    <source>
        <strain evidence="7 8">B11</strain>
    </source>
</reference>
<name>A0ABZ2YAD1_9BACT</name>
<keyword evidence="8" id="KW-1185">Reference proteome</keyword>
<feature type="transmembrane region" description="Helical" evidence="6">
    <location>
        <begin position="305"/>
        <end position="325"/>
    </location>
</feature>
<keyword evidence="4 6" id="KW-1133">Transmembrane helix</keyword>
<dbReference type="Pfam" id="PF03739">
    <property type="entry name" value="LptF_LptG"/>
    <property type="match status" value="1"/>
</dbReference>
<evidence type="ECO:0000256" key="2">
    <source>
        <dbReference type="ARBA" id="ARBA00022475"/>
    </source>
</evidence>
<dbReference type="InterPro" id="IPR005495">
    <property type="entry name" value="LptG/LptF_permease"/>
</dbReference>
<gene>
    <name evidence="7" type="ORF">QBE54_10385</name>
</gene>
<feature type="transmembrane region" description="Helical" evidence="6">
    <location>
        <begin position="47"/>
        <end position="69"/>
    </location>
</feature>
<keyword evidence="5 6" id="KW-0472">Membrane</keyword>
<evidence type="ECO:0000256" key="4">
    <source>
        <dbReference type="ARBA" id="ARBA00022989"/>
    </source>
</evidence>
<dbReference type="PANTHER" id="PTHR33529">
    <property type="entry name" value="SLR0882 PROTEIN-RELATED"/>
    <property type="match status" value="1"/>
</dbReference>
<feature type="transmembrane region" description="Helical" evidence="6">
    <location>
        <begin position="16"/>
        <end position="35"/>
    </location>
</feature>
<evidence type="ECO:0000256" key="3">
    <source>
        <dbReference type="ARBA" id="ARBA00022692"/>
    </source>
</evidence>
<proteinExistence type="predicted"/>
<evidence type="ECO:0000313" key="7">
    <source>
        <dbReference type="EMBL" id="WZL75975.1"/>
    </source>
</evidence>
<accession>A0ABZ2YAD1</accession>
<keyword evidence="2" id="KW-1003">Cell membrane</keyword>
<keyword evidence="3 6" id="KW-0812">Transmembrane</keyword>
<comment type="subcellular location">
    <subcellularLocation>
        <location evidence="1">Cell membrane</location>
        <topology evidence="1">Multi-pass membrane protein</topology>
    </subcellularLocation>
</comment>
<feature type="transmembrane region" description="Helical" evidence="6">
    <location>
        <begin position="337"/>
        <end position="358"/>
    </location>
</feature>
<dbReference type="RefSeq" id="WP_369018129.1">
    <property type="nucleotide sequence ID" value="NZ_CP121689.1"/>
</dbReference>
<evidence type="ECO:0000256" key="6">
    <source>
        <dbReference type="SAM" id="Phobius"/>
    </source>
</evidence>
<evidence type="ECO:0000313" key="8">
    <source>
        <dbReference type="Proteomes" id="UP001461341"/>
    </source>
</evidence>
<sequence length="361" mass="42121">MFPKILDRYVMRESTVLMFTWVGAVTIIMLVQTLFELADFFVNEKVPFLIVLEILLLYLPAHMVMTFPISNLLAAELSLSRFCRDSELIAVEASGVSLKRFLFPYLFLALLVAFGSFLLNDLVVPETNHRAQSLVRYYVYKESPPQIEQNVFFRDEENRYFYVNEVDTRTWEMKKVIIYFLKNGNQYPEVIIAKTAFWLEDKWLIKDGVVHQFNEEGKLVREIEFSEMEIDMRQELKEFFEKQRTPEEMSSRQLKKQIEILKKAGARTEKMEVAYFLKFSIPFSAVVFVMAGMPLGIQRTRDTKGLGVIVTVILAFAYYMLLSIFRSLGRGGVMEPLLAAWMPDVIFGLMGIILFWSVDRR</sequence>
<dbReference type="PANTHER" id="PTHR33529:SF6">
    <property type="entry name" value="YJGP_YJGQ FAMILY PERMEASE"/>
    <property type="match status" value="1"/>
</dbReference>
<protein>
    <submittedName>
        <fullName evidence="7">LptF/LptG family permease</fullName>
    </submittedName>
</protein>
<feature type="transmembrane region" description="Helical" evidence="6">
    <location>
        <begin position="102"/>
        <end position="124"/>
    </location>
</feature>